<evidence type="ECO:0000313" key="16">
    <source>
        <dbReference type="Proteomes" id="UP001233999"/>
    </source>
</evidence>
<dbReference type="AlphaFoldDB" id="A0AAD7Z7P5"/>
<comment type="cofactor">
    <cofactor evidence="1">
        <name>Ca(2+)</name>
        <dbReference type="ChEBI" id="CHEBI:29108"/>
    </cofactor>
</comment>
<proteinExistence type="predicted"/>
<keyword evidence="6" id="KW-0479">Metal-binding</keyword>
<keyword evidence="8" id="KW-0106">Calcium</keyword>
<dbReference type="GO" id="GO:0050482">
    <property type="term" value="P:arachidonate secretion"/>
    <property type="evidence" value="ECO:0007669"/>
    <property type="project" value="InterPro"/>
</dbReference>
<comment type="caution">
    <text evidence="15">The sequence shown here is derived from an EMBL/GenBank/DDBJ whole genome shotgun (WGS) entry which is preliminary data.</text>
</comment>
<evidence type="ECO:0000256" key="11">
    <source>
        <dbReference type="ARBA" id="ARBA00023157"/>
    </source>
</evidence>
<evidence type="ECO:0000256" key="3">
    <source>
        <dbReference type="ARBA" id="ARBA00013278"/>
    </source>
</evidence>
<keyword evidence="5" id="KW-0964">Secreted</keyword>
<evidence type="ECO:0000256" key="9">
    <source>
        <dbReference type="ARBA" id="ARBA00022963"/>
    </source>
</evidence>
<reference evidence="15" key="2">
    <citation type="submission" date="2023-05" db="EMBL/GenBank/DDBJ databases">
        <authorList>
            <person name="Fouks B."/>
        </authorList>
    </citation>
    <scope>NUCLEOTIDE SEQUENCE</scope>
    <source>
        <strain evidence="15">Stay&amp;Tobe</strain>
        <tissue evidence="15">Testes</tissue>
    </source>
</reference>
<dbReference type="EMBL" id="JASPKZ010010089">
    <property type="protein sequence ID" value="KAJ9575242.1"/>
    <property type="molecule type" value="Genomic_DNA"/>
</dbReference>
<feature type="domain" description="Phospholipase A2-like central" evidence="14">
    <location>
        <begin position="77"/>
        <end position="172"/>
    </location>
</feature>
<dbReference type="Gene3D" id="1.20.90.10">
    <property type="entry name" value="Phospholipase A2 domain"/>
    <property type="match status" value="1"/>
</dbReference>
<feature type="chain" id="PRO_5041918918" description="Phospholipase A2" evidence="13">
    <location>
        <begin position="20"/>
        <end position="213"/>
    </location>
</feature>
<feature type="signal peptide" evidence="13">
    <location>
        <begin position="1"/>
        <end position="19"/>
    </location>
</feature>
<sequence>MKKLLIFALLLSLVWPNNSDGIVSDALSFGLMLPDWFIGSNNDSGKHQNIIEGTYEEVIKKPLMAVANTVDSMFKPIAPGTKWCGRGNRANSPDDLGIFEFTDDCCRHHDNCSDHIHVGETKHGLKNTGIYTRSHCDCDDAFYDCLKDDNSLVSLKLGKFYFNFLRPQCFKMEHPFTESCTKKYWPIISFSTCVKKMDTSRPKEWQWFDAKAY</sequence>
<dbReference type="EC" id="3.1.1.4" evidence="3"/>
<evidence type="ECO:0000256" key="13">
    <source>
        <dbReference type="SAM" id="SignalP"/>
    </source>
</evidence>
<dbReference type="PANTHER" id="PTHR12253">
    <property type="entry name" value="RH14732P"/>
    <property type="match status" value="1"/>
</dbReference>
<evidence type="ECO:0000259" key="14">
    <source>
        <dbReference type="Pfam" id="PF05826"/>
    </source>
</evidence>
<keyword evidence="9" id="KW-0442">Lipid degradation</keyword>
<dbReference type="CDD" id="cd04704">
    <property type="entry name" value="PLA2_bee_venom_like"/>
    <property type="match status" value="1"/>
</dbReference>
<dbReference type="SUPFAM" id="SSF48619">
    <property type="entry name" value="Phospholipase A2, PLA2"/>
    <property type="match status" value="1"/>
</dbReference>
<dbReference type="GO" id="GO:0006644">
    <property type="term" value="P:phospholipid metabolic process"/>
    <property type="evidence" value="ECO:0007669"/>
    <property type="project" value="InterPro"/>
</dbReference>
<evidence type="ECO:0000256" key="2">
    <source>
        <dbReference type="ARBA" id="ARBA00004613"/>
    </source>
</evidence>
<dbReference type="PROSITE" id="PS00118">
    <property type="entry name" value="PA2_HIS"/>
    <property type="match status" value="1"/>
</dbReference>
<dbReference type="Pfam" id="PF05826">
    <property type="entry name" value="Phospholip_A2_2"/>
    <property type="match status" value="1"/>
</dbReference>
<evidence type="ECO:0000256" key="5">
    <source>
        <dbReference type="ARBA" id="ARBA00022525"/>
    </source>
</evidence>
<evidence type="ECO:0000313" key="15">
    <source>
        <dbReference type="EMBL" id="KAJ9575242.1"/>
    </source>
</evidence>
<evidence type="ECO:0000256" key="6">
    <source>
        <dbReference type="ARBA" id="ARBA00022723"/>
    </source>
</evidence>
<evidence type="ECO:0000256" key="7">
    <source>
        <dbReference type="ARBA" id="ARBA00022801"/>
    </source>
</evidence>
<dbReference type="FunFam" id="1.20.90.10:FF:000002">
    <property type="entry name" value="Phospholipase A2 group III"/>
    <property type="match status" value="1"/>
</dbReference>
<keyword evidence="13" id="KW-0732">Signal</keyword>
<dbReference type="InterPro" id="IPR033113">
    <property type="entry name" value="PLA2_histidine"/>
</dbReference>
<keyword evidence="7" id="KW-0378">Hydrolase</keyword>
<evidence type="ECO:0000256" key="4">
    <source>
        <dbReference type="ARBA" id="ARBA00021721"/>
    </source>
</evidence>
<accession>A0AAD7Z7P5</accession>
<evidence type="ECO:0000256" key="12">
    <source>
        <dbReference type="ARBA" id="ARBA00029903"/>
    </source>
</evidence>
<reference evidence="15" key="1">
    <citation type="journal article" date="2023" name="IScience">
        <title>Live-bearing cockroach genome reveals convergent evolutionary mechanisms linked to viviparity in insects and beyond.</title>
        <authorList>
            <person name="Fouks B."/>
            <person name="Harrison M.C."/>
            <person name="Mikhailova A.A."/>
            <person name="Marchal E."/>
            <person name="English S."/>
            <person name="Carruthers M."/>
            <person name="Jennings E.C."/>
            <person name="Chiamaka E.L."/>
            <person name="Frigard R.A."/>
            <person name="Pippel M."/>
            <person name="Attardo G.M."/>
            <person name="Benoit J.B."/>
            <person name="Bornberg-Bauer E."/>
            <person name="Tobe S.S."/>
        </authorList>
    </citation>
    <scope>NUCLEOTIDE SEQUENCE</scope>
    <source>
        <strain evidence="15">Stay&amp;Tobe</strain>
    </source>
</reference>
<comment type="subcellular location">
    <subcellularLocation>
        <location evidence="2">Secreted</location>
    </subcellularLocation>
</comment>
<evidence type="ECO:0000256" key="1">
    <source>
        <dbReference type="ARBA" id="ARBA00001913"/>
    </source>
</evidence>
<dbReference type="InterPro" id="IPR036444">
    <property type="entry name" value="PLipase_A2_dom_sf"/>
</dbReference>
<gene>
    <name evidence="15" type="ORF">L9F63_025807</name>
</gene>
<protein>
    <recommendedName>
        <fullName evidence="4">Phospholipase A2</fullName>
        <ecNumber evidence="3">3.1.1.4</ecNumber>
    </recommendedName>
    <alternativeName>
        <fullName evidence="12">Phosphatidylcholine 2-acylhydrolase</fullName>
    </alternativeName>
</protein>
<keyword evidence="16" id="KW-1185">Reference proteome</keyword>
<dbReference type="InterPro" id="IPR016090">
    <property type="entry name" value="PLA2-like_dom"/>
</dbReference>
<keyword evidence="10" id="KW-0443">Lipid metabolism</keyword>
<organism evidence="15 16">
    <name type="scientific">Diploptera punctata</name>
    <name type="common">Pacific beetle cockroach</name>
    <dbReference type="NCBI Taxonomy" id="6984"/>
    <lineage>
        <taxon>Eukaryota</taxon>
        <taxon>Metazoa</taxon>
        <taxon>Ecdysozoa</taxon>
        <taxon>Arthropoda</taxon>
        <taxon>Hexapoda</taxon>
        <taxon>Insecta</taxon>
        <taxon>Pterygota</taxon>
        <taxon>Neoptera</taxon>
        <taxon>Polyneoptera</taxon>
        <taxon>Dictyoptera</taxon>
        <taxon>Blattodea</taxon>
        <taxon>Blaberoidea</taxon>
        <taxon>Blaberidae</taxon>
        <taxon>Diplopterinae</taxon>
        <taxon>Diploptera</taxon>
    </lineage>
</organism>
<name>A0AAD7Z7P5_DIPPU</name>
<evidence type="ECO:0000256" key="8">
    <source>
        <dbReference type="ARBA" id="ARBA00022837"/>
    </source>
</evidence>
<dbReference type="GO" id="GO:0004623">
    <property type="term" value="F:phospholipase A2 activity"/>
    <property type="evidence" value="ECO:0007669"/>
    <property type="project" value="UniProtKB-EC"/>
</dbReference>
<keyword evidence="11" id="KW-1015">Disulfide bond</keyword>
<dbReference type="GO" id="GO:0005576">
    <property type="term" value="C:extracellular region"/>
    <property type="evidence" value="ECO:0007669"/>
    <property type="project" value="UniProtKB-SubCell"/>
</dbReference>
<dbReference type="GO" id="GO:0016042">
    <property type="term" value="P:lipid catabolic process"/>
    <property type="evidence" value="ECO:0007669"/>
    <property type="project" value="UniProtKB-KW"/>
</dbReference>
<evidence type="ECO:0000256" key="10">
    <source>
        <dbReference type="ARBA" id="ARBA00023098"/>
    </source>
</evidence>
<dbReference type="GO" id="GO:0046872">
    <property type="term" value="F:metal ion binding"/>
    <property type="evidence" value="ECO:0007669"/>
    <property type="project" value="UniProtKB-KW"/>
</dbReference>
<dbReference type="Proteomes" id="UP001233999">
    <property type="component" value="Unassembled WGS sequence"/>
</dbReference>